<name>A0A0A9BRB3_ARUDO</name>
<protein>
    <submittedName>
        <fullName evidence="1">Uncharacterized protein</fullName>
    </submittedName>
</protein>
<sequence length="28" mass="3313">MTKDKQIDLHRPIMDCQNEKIKVISSIQ</sequence>
<reference evidence="1" key="2">
    <citation type="journal article" date="2015" name="Data Brief">
        <title>Shoot transcriptome of the giant reed, Arundo donax.</title>
        <authorList>
            <person name="Barrero R.A."/>
            <person name="Guerrero F.D."/>
            <person name="Moolhuijzen P."/>
            <person name="Goolsby J.A."/>
            <person name="Tidwell J."/>
            <person name="Bellgard S.E."/>
            <person name="Bellgard M.I."/>
        </authorList>
    </citation>
    <scope>NUCLEOTIDE SEQUENCE</scope>
    <source>
        <tissue evidence="1">Shoot tissue taken approximately 20 cm above the soil surface</tissue>
    </source>
</reference>
<organism evidence="1">
    <name type="scientific">Arundo donax</name>
    <name type="common">Giant reed</name>
    <name type="synonym">Donax arundinaceus</name>
    <dbReference type="NCBI Taxonomy" id="35708"/>
    <lineage>
        <taxon>Eukaryota</taxon>
        <taxon>Viridiplantae</taxon>
        <taxon>Streptophyta</taxon>
        <taxon>Embryophyta</taxon>
        <taxon>Tracheophyta</taxon>
        <taxon>Spermatophyta</taxon>
        <taxon>Magnoliopsida</taxon>
        <taxon>Liliopsida</taxon>
        <taxon>Poales</taxon>
        <taxon>Poaceae</taxon>
        <taxon>PACMAD clade</taxon>
        <taxon>Arundinoideae</taxon>
        <taxon>Arundineae</taxon>
        <taxon>Arundo</taxon>
    </lineage>
</organism>
<dbReference type="AlphaFoldDB" id="A0A0A9BRB3"/>
<dbReference type="EMBL" id="GBRH01233257">
    <property type="protein sequence ID" value="JAD64638.1"/>
    <property type="molecule type" value="Transcribed_RNA"/>
</dbReference>
<evidence type="ECO:0000313" key="1">
    <source>
        <dbReference type="EMBL" id="JAD64638.1"/>
    </source>
</evidence>
<accession>A0A0A9BRB3</accession>
<proteinExistence type="predicted"/>
<reference evidence="1" key="1">
    <citation type="submission" date="2014-09" db="EMBL/GenBank/DDBJ databases">
        <authorList>
            <person name="Magalhaes I.L.F."/>
            <person name="Oliveira U."/>
            <person name="Santos F.R."/>
            <person name="Vidigal T.H.D.A."/>
            <person name="Brescovit A.D."/>
            <person name="Santos A.J."/>
        </authorList>
    </citation>
    <scope>NUCLEOTIDE SEQUENCE</scope>
    <source>
        <tissue evidence="1">Shoot tissue taken approximately 20 cm above the soil surface</tissue>
    </source>
</reference>